<keyword evidence="6" id="KW-1185">Reference proteome</keyword>
<gene>
    <name evidence="5" type="ORF">NZD86_01105</name>
</gene>
<dbReference type="Pfam" id="PF00496">
    <property type="entry name" value="SBP_bac_5"/>
    <property type="match status" value="1"/>
</dbReference>
<sequence length="560" mass="62861">MRFKKALLTLVPAAALLTVVSGCSSGGSANSSSNSSSSSSSSATTMTIATDDGSPTFQDNFNPFLAANMRKGVAWIYETLYYINSQDGKETPWLATSYKWDTPTQLTFTIRDGVKWNDGQPFTADDVAFTFNMLKKYPALDTQGVWQSLDSVTASGSNVVFKFKQPDSPDFTYINIVPIVPKHVWSKVSDPTTFTNADNPVGTGAYMLDKYSPYQYTMKRNPNYWQADKIQIPELKFPALNGADTVDLNLSKGEYDWTQAYVPDIQKTYVSKDPQNNHYWYAPSDASNIVFNDQKFPFNNVKFRQALEYGINRQELSTKGENGYDTPADPTGLRLPGQDKYLDKSLAAQYPYEYDPQKAAQLLQSMGLKKNSSGQYVGPDGKPIEFTIIVPTGWNDWITDCNLIKDELGKIGITVDVQTPSFTTWMTNIQSGQYGMTFTTGLNLYDPWFYYNLYLNSANAGGNGKKAHGNYENWNDPATDKLLAEYKATTDDAKKTQIIQQLEKTMLTQVPLIPLFYNANWNQYSTKKYEGWPDANNPYATPSFTIPDIEMIMTHLTVKK</sequence>
<dbReference type="PANTHER" id="PTHR30290:SF38">
    <property type="entry name" value="D,D-DIPEPTIDE-BINDING PERIPLASMIC PROTEIN DDPA-RELATED"/>
    <property type="match status" value="1"/>
</dbReference>
<keyword evidence="1 3" id="KW-0732">Signal</keyword>
<dbReference type="Proteomes" id="UP001164803">
    <property type="component" value="Chromosome"/>
</dbReference>
<organism evidence="5 6">
    <name type="scientific">Alicyclobacillus dauci</name>
    <dbReference type="NCBI Taxonomy" id="1475485"/>
    <lineage>
        <taxon>Bacteria</taxon>
        <taxon>Bacillati</taxon>
        <taxon>Bacillota</taxon>
        <taxon>Bacilli</taxon>
        <taxon>Bacillales</taxon>
        <taxon>Alicyclobacillaceae</taxon>
        <taxon>Alicyclobacillus</taxon>
    </lineage>
</organism>
<evidence type="ECO:0000313" key="6">
    <source>
        <dbReference type="Proteomes" id="UP001164803"/>
    </source>
</evidence>
<evidence type="ECO:0000256" key="1">
    <source>
        <dbReference type="ARBA" id="ARBA00022729"/>
    </source>
</evidence>
<feature type="signal peptide" evidence="3">
    <location>
        <begin position="1"/>
        <end position="29"/>
    </location>
</feature>
<protein>
    <submittedName>
        <fullName evidence="5">ABC transporter substrate-binding protein</fullName>
    </submittedName>
</protein>
<dbReference type="PIRSF" id="PIRSF002741">
    <property type="entry name" value="MppA"/>
    <property type="match status" value="1"/>
</dbReference>
<evidence type="ECO:0000256" key="3">
    <source>
        <dbReference type="SAM" id="SignalP"/>
    </source>
</evidence>
<dbReference type="CDD" id="cd08509">
    <property type="entry name" value="PBP2_TmCBP_oligosaccharides_like"/>
    <property type="match status" value="1"/>
</dbReference>
<feature type="compositionally biased region" description="Low complexity" evidence="2">
    <location>
        <begin position="26"/>
        <end position="43"/>
    </location>
</feature>
<dbReference type="Gene3D" id="3.40.190.10">
    <property type="entry name" value="Periplasmic binding protein-like II"/>
    <property type="match status" value="1"/>
</dbReference>
<evidence type="ECO:0000256" key="2">
    <source>
        <dbReference type="SAM" id="MobiDB-lite"/>
    </source>
</evidence>
<accession>A0ABY6Z346</accession>
<evidence type="ECO:0000313" key="5">
    <source>
        <dbReference type="EMBL" id="WAH37179.1"/>
    </source>
</evidence>
<proteinExistence type="predicted"/>
<dbReference type="RefSeq" id="WP_268044627.1">
    <property type="nucleotide sequence ID" value="NZ_CP104064.1"/>
</dbReference>
<dbReference type="EMBL" id="CP104064">
    <property type="protein sequence ID" value="WAH37179.1"/>
    <property type="molecule type" value="Genomic_DNA"/>
</dbReference>
<dbReference type="SUPFAM" id="SSF53850">
    <property type="entry name" value="Periplasmic binding protein-like II"/>
    <property type="match status" value="1"/>
</dbReference>
<feature type="domain" description="Solute-binding protein family 5" evidence="4">
    <location>
        <begin position="91"/>
        <end position="461"/>
    </location>
</feature>
<name>A0ABY6Z346_9BACL</name>
<dbReference type="Gene3D" id="3.90.76.10">
    <property type="entry name" value="Dipeptide-binding Protein, Domain 1"/>
    <property type="match status" value="1"/>
</dbReference>
<dbReference type="InterPro" id="IPR000914">
    <property type="entry name" value="SBP_5_dom"/>
</dbReference>
<dbReference type="PROSITE" id="PS51257">
    <property type="entry name" value="PROKAR_LIPOPROTEIN"/>
    <property type="match status" value="1"/>
</dbReference>
<reference evidence="5" key="1">
    <citation type="submission" date="2022-08" db="EMBL/GenBank/DDBJ databases">
        <title>Alicyclobacillus dauci DSM2870, complete genome.</title>
        <authorList>
            <person name="Wang Q."/>
            <person name="Cai R."/>
            <person name="Wang Z."/>
        </authorList>
    </citation>
    <scope>NUCLEOTIDE SEQUENCE</scope>
    <source>
        <strain evidence="5">DSM 28700</strain>
    </source>
</reference>
<dbReference type="InterPro" id="IPR030678">
    <property type="entry name" value="Peptide/Ni-bd"/>
</dbReference>
<evidence type="ECO:0000259" key="4">
    <source>
        <dbReference type="Pfam" id="PF00496"/>
    </source>
</evidence>
<feature type="region of interest" description="Disordered" evidence="2">
    <location>
        <begin position="26"/>
        <end position="46"/>
    </location>
</feature>
<dbReference type="PANTHER" id="PTHR30290">
    <property type="entry name" value="PERIPLASMIC BINDING COMPONENT OF ABC TRANSPORTER"/>
    <property type="match status" value="1"/>
</dbReference>
<dbReference type="InterPro" id="IPR039424">
    <property type="entry name" value="SBP_5"/>
</dbReference>
<dbReference type="Gene3D" id="3.10.105.10">
    <property type="entry name" value="Dipeptide-binding Protein, Domain 3"/>
    <property type="match status" value="1"/>
</dbReference>
<feature type="chain" id="PRO_5045661888" evidence="3">
    <location>
        <begin position="30"/>
        <end position="560"/>
    </location>
</feature>